<evidence type="ECO:0000313" key="1">
    <source>
        <dbReference type="EMBL" id="CDW47951.1"/>
    </source>
</evidence>
<reference evidence="1" key="1">
    <citation type="submission" date="2014-05" db="EMBL/GenBank/DDBJ databases">
        <authorList>
            <person name="Chronopoulou M."/>
        </authorList>
    </citation>
    <scope>NUCLEOTIDE SEQUENCE</scope>
    <source>
        <tissue evidence="1">Whole organism</tissue>
    </source>
</reference>
<protein>
    <submittedName>
        <fullName evidence="1">Uncharacterized protein</fullName>
    </submittedName>
</protein>
<feature type="non-terminal residue" evidence="1">
    <location>
        <position position="51"/>
    </location>
</feature>
<dbReference type="AlphaFoldDB" id="A0A0K2VDG4"/>
<name>A0A0K2VDG4_LEPSM</name>
<dbReference type="EMBL" id="HACA01030590">
    <property type="protein sequence ID" value="CDW47951.1"/>
    <property type="molecule type" value="Transcribed_RNA"/>
</dbReference>
<accession>A0A0K2VDG4</accession>
<proteinExistence type="predicted"/>
<sequence>MQRITPPQESRRKIGVTYYEPPIGMSQLLQKPSCLRKYSAPSMFMDQRKVR</sequence>
<organism evidence="1">
    <name type="scientific">Lepeophtheirus salmonis</name>
    <name type="common">Salmon louse</name>
    <name type="synonym">Caligus salmonis</name>
    <dbReference type="NCBI Taxonomy" id="72036"/>
    <lineage>
        <taxon>Eukaryota</taxon>
        <taxon>Metazoa</taxon>
        <taxon>Ecdysozoa</taxon>
        <taxon>Arthropoda</taxon>
        <taxon>Crustacea</taxon>
        <taxon>Multicrustacea</taxon>
        <taxon>Hexanauplia</taxon>
        <taxon>Copepoda</taxon>
        <taxon>Siphonostomatoida</taxon>
        <taxon>Caligidae</taxon>
        <taxon>Lepeophtheirus</taxon>
    </lineage>
</organism>